<evidence type="ECO:0000256" key="7">
    <source>
        <dbReference type="ARBA" id="ARBA00032162"/>
    </source>
</evidence>
<evidence type="ECO:0000259" key="9">
    <source>
        <dbReference type="PROSITE" id="PS51462"/>
    </source>
</evidence>
<dbReference type="Pfam" id="PF00293">
    <property type="entry name" value="NUDIX"/>
    <property type="match status" value="1"/>
</dbReference>
<sequence>MGDEVEIKAVETLAEDRYPLRRYSFSHRRRDGARQDLRREVYAIGPSVVVLPLDPRRSTVLLTRQFRLPAQVNGDEPRLIEACAGNIEQGDDPTGTARKEAEEEMGCALRELREVFALYMSPGVTAEKLHFFIAEYEPGERSGEGGGLREEGEDIEVLELPLAEAWAMVGRGGIVDAKTVLPLQHLMLVRGPGASSPPPPAQP</sequence>
<reference evidence="11" key="1">
    <citation type="journal article" date="2019" name="Int. J. Syst. Evol. Microbiol.">
        <title>The Global Catalogue of Microorganisms (GCM) 10K type strain sequencing project: providing services to taxonomists for standard genome sequencing and annotation.</title>
        <authorList>
            <consortium name="The Broad Institute Genomics Platform"/>
            <consortium name="The Broad Institute Genome Sequencing Center for Infectious Disease"/>
            <person name="Wu L."/>
            <person name="Ma J."/>
        </authorList>
    </citation>
    <scope>NUCLEOTIDE SEQUENCE [LARGE SCALE GENOMIC DNA]</scope>
    <source>
        <strain evidence="11">JCM 9933</strain>
    </source>
</reference>
<keyword evidence="11" id="KW-1185">Reference proteome</keyword>
<evidence type="ECO:0000256" key="4">
    <source>
        <dbReference type="ARBA" id="ARBA00011738"/>
    </source>
</evidence>
<dbReference type="PANTHER" id="PTHR11839:SF18">
    <property type="entry name" value="NUDIX HYDROLASE DOMAIN-CONTAINING PROTEIN"/>
    <property type="match status" value="1"/>
</dbReference>
<evidence type="ECO:0000256" key="1">
    <source>
        <dbReference type="ARBA" id="ARBA00000847"/>
    </source>
</evidence>
<evidence type="ECO:0000256" key="2">
    <source>
        <dbReference type="ARBA" id="ARBA00001946"/>
    </source>
</evidence>
<dbReference type="NCBIfam" id="TIGR00052">
    <property type="entry name" value="nudix-type nucleoside diphosphatase, YffH/AdpP family"/>
    <property type="match status" value="1"/>
</dbReference>
<comment type="subunit">
    <text evidence="4">Homodimer.</text>
</comment>
<comment type="cofactor">
    <cofactor evidence="2">
        <name>Mg(2+)</name>
        <dbReference type="ChEBI" id="CHEBI:18420"/>
    </cofactor>
</comment>
<dbReference type="EMBL" id="BAAAFZ010000074">
    <property type="protein sequence ID" value="GAA0600781.1"/>
    <property type="molecule type" value="Genomic_DNA"/>
</dbReference>
<evidence type="ECO:0000313" key="10">
    <source>
        <dbReference type="EMBL" id="GAA0600781.1"/>
    </source>
</evidence>
<evidence type="ECO:0000256" key="8">
    <source>
        <dbReference type="ARBA" id="ARBA00032272"/>
    </source>
</evidence>
<dbReference type="Gene3D" id="3.90.79.10">
    <property type="entry name" value="Nucleoside Triphosphate Pyrophosphohydrolase"/>
    <property type="match status" value="1"/>
</dbReference>
<gene>
    <name evidence="10" type="ORF">GCM10009416_43410</name>
</gene>
<name>A0ABP3QZN9_9PROT</name>
<protein>
    <recommendedName>
        <fullName evidence="5">GDP-mannose pyrophosphatase</fullName>
    </recommendedName>
    <alternativeName>
        <fullName evidence="7">GDP-mannose hydrolase</fullName>
    </alternativeName>
    <alternativeName>
        <fullName evidence="8">GDPMK</fullName>
    </alternativeName>
</protein>
<dbReference type="PANTHER" id="PTHR11839">
    <property type="entry name" value="UDP/ADP-SUGAR PYROPHOSPHATASE"/>
    <property type="match status" value="1"/>
</dbReference>
<keyword evidence="6" id="KW-0378">Hydrolase</keyword>
<proteinExistence type="inferred from homology"/>
<dbReference type="SUPFAM" id="SSF55811">
    <property type="entry name" value="Nudix"/>
    <property type="match status" value="1"/>
</dbReference>
<comment type="caution">
    <text evidence="10">The sequence shown here is derived from an EMBL/GenBank/DDBJ whole genome shotgun (WGS) entry which is preliminary data.</text>
</comment>
<accession>A0ABP3QZN9</accession>
<feature type="domain" description="Nudix hydrolase" evidence="9">
    <location>
        <begin position="43"/>
        <end position="182"/>
    </location>
</feature>
<dbReference type="InterPro" id="IPR000086">
    <property type="entry name" value="NUDIX_hydrolase_dom"/>
</dbReference>
<dbReference type="InterPro" id="IPR004385">
    <property type="entry name" value="NDP_pyrophosphatase"/>
</dbReference>
<organism evidence="10 11">
    <name type="scientific">Craurococcus roseus</name>
    <dbReference type="NCBI Taxonomy" id="77585"/>
    <lineage>
        <taxon>Bacteria</taxon>
        <taxon>Pseudomonadati</taxon>
        <taxon>Pseudomonadota</taxon>
        <taxon>Alphaproteobacteria</taxon>
        <taxon>Acetobacterales</taxon>
        <taxon>Acetobacteraceae</taxon>
        <taxon>Craurococcus</taxon>
    </lineage>
</organism>
<comment type="similarity">
    <text evidence="3">Belongs to the Nudix hydrolase family. NudK subfamily.</text>
</comment>
<dbReference type="PROSITE" id="PS51462">
    <property type="entry name" value="NUDIX"/>
    <property type="match status" value="1"/>
</dbReference>
<evidence type="ECO:0000256" key="3">
    <source>
        <dbReference type="ARBA" id="ARBA00007275"/>
    </source>
</evidence>
<comment type="catalytic activity">
    <reaction evidence="1">
        <text>GDP-alpha-D-mannose + H2O = alpha-D-mannose 1-phosphate + GMP + 2 H(+)</text>
        <dbReference type="Rhea" id="RHEA:27978"/>
        <dbReference type="ChEBI" id="CHEBI:15377"/>
        <dbReference type="ChEBI" id="CHEBI:15378"/>
        <dbReference type="ChEBI" id="CHEBI:57527"/>
        <dbReference type="ChEBI" id="CHEBI:58115"/>
        <dbReference type="ChEBI" id="CHEBI:58409"/>
    </reaction>
</comment>
<evidence type="ECO:0000256" key="5">
    <source>
        <dbReference type="ARBA" id="ARBA00016377"/>
    </source>
</evidence>
<dbReference type="Proteomes" id="UP001501588">
    <property type="component" value="Unassembled WGS sequence"/>
</dbReference>
<dbReference type="InterPro" id="IPR015797">
    <property type="entry name" value="NUDIX_hydrolase-like_dom_sf"/>
</dbReference>
<evidence type="ECO:0000313" key="11">
    <source>
        <dbReference type="Proteomes" id="UP001501588"/>
    </source>
</evidence>
<evidence type="ECO:0000256" key="6">
    <source>
        <dbReference type="ARBA" id="ARBA00022801"/>
    </source>
</evidence>